<dbReference type="InterPro" id="IPR036305">
    <property type="entry name" value="RGS_sf"/>
</dbReference>
<evidence type="ECO:0000313" key="3">
    <source>
        <dbReference type="EMBL" id="KAF0734558.1"/>
    </source>
</evidence>
<feature type="transmembrane region" description="Helical" evidence="2">
    <location>
        <begin position="195"/>
        <end position="215"/>
    </location>
</feature>
<feature type="transmembrane region" description="Helical" evidence="2">
    <location>
        <begin position="64"/>
        <end position="88"/>
    </location>
</feature>
<evidence type="ECO:0008006" key="5">
    <source>
        <dbReference type="Google" id="ProtNLM"/>
    </source>
</evidence>
<protein>
    <recommendedName>
        <fullName evidence="5">RGS domain-containing protein</fullName>
    </recommendedName>
</protein>
<comment type="caution">
    <text evidence="3">The sequence shown here is derived from an EMBL/GenBank/DDBJ whole genome shotgun (WGS) entry which is preliminary data.</text>
</comment>
<feature type="region of interest" description="Disordered" evidence="1">
    <location>
        <begin position="486"/>
        <end position="521"/>
    </location>
</feature>
<proteinExistence type="predicted"/>
<sequence>MSVNRSGCSPPTGSNSTSVPISPPIDRVVQLTLVAFVIAGIYAPVAIVYYFLHRNNPTIRFRSPVDVVIAATCAFIYSSMRCLNAIFVDKMSCSLRYLSLGIPLHFTVFAFAFAQLKVIITFNLTELMVAHAELKQGGQAKMAMLRIIFRLLKWTSIPRLIFHGLANAPLFWILLTAPYDPCDPTICPIGSAQAATMFLYAELGISILLTFALSFGLSRVVDNFGLRDDFQRSARVFLFIYSVYFPTYVLFSDTIARYRLNVMVDASLGHIFICIHILLPLRNVGSRKRYYVDPMKTRGSVGGESKVALFHMYLATPDGFRDFSWFAQSEFMYETVVAWKNIMDYRQAVEGHLSVVEIYQKHIAPRAPLSLNNVVRPELLSRFAIMIAANHKYNVQPGSGDGNNREYFDPLLRVLREQILTEALPRYQRHPLGVGWRNFLTHNVVKNTLETLLQPDAFVPKTATTPQTLKKTSLTSIKTNGRLFPIASDDDSCDSSDQPYHSTDMAPQRRNSSSSITNINR</sequence>
<dbReference type="SUPFAM" id="SSF48097">
    <property type="entry name" value="Regulator of G-protein signaling, RGS"/>
    <property type="match status" value="1"/>
</dbReference>
<keyword evidence="2" id="KW-1133">Transmembrane helix</keyword>
<organism evidence="3 4">
    <name type="scientific">Aphanomyces euteiches</name>
    <dbReference type="NCBI Taxonomy" id="100861"/>
    <lineage>
        <taxon>Eukaryota</taxon>
        <taxon>Sar</taxon>
        <taxon>Stramenopiles</taxon>
        <taxon>Oomycota</taxon>
        <taxon>Saprolegniomycetes</taxon>
        <taxon>Saprolegniales</taxon>
        <taxon>Verrucalvaceae</taxon>
        <taxon>Aphanomyces</taxon>
    </lineage>
</organism>
<dbReference type="VEuPathDB" id="FungiDB:AeMF1_000547"/>
<accession>A0A6G0X3Q8</accession>
<feature type="transmembrane region" description="Helical" evidence="2">
    <location>
        <begin position="236"/>
        <end position="256"/>
    </location>
</feature>
<dbReference type="InterPro" id="IPR044926">
    <property type="entry name" value="RGS_subdomain_2"/>
</dbReference>
<feature type="transmembrane region" description="Helical" evidence="2">
    <location>
        <begin position="108"/>
        <end position="130"/>
    </location>
</feature>
<feature type="transmembrane region" description="Helical" evidence="2">
    <location>
        <begin position="151"/>
        <end position="175"/>
    </location>
</feature>
<name>A0A6G0X3Q8_9STRA</name>
<gene>
    <name evidence="3" type="ORF">Ae201684_008800</name>
</gene>
<evidence type="ECO:0000256" key="2">
    <source>
        <dbReference type="SAM" id="Phobius"/>
    </source>
</evidence>
<feature type="compositionally biased region" description="Low complexity" evidence="1">
    <location>
        <begin position="509"/>
        <end position="521"/>
    </location>
</feature>
<keyword evidence="2" id="KW-0812">Transmembrane</keyword>
<reference evidence="3 4" key="1">
    <citation type="submission" date="2019-07" db="EMBL/GenBank/DDBJ databases">
        <title>Genomics analysis of Aphanomyces spp. identifies a new class of oomycete effector associated with host adaptation.</title>
        <authorList>
            <person name="Gaulin E."/>
        </authorList>
    </citation>
    <scope>NUCLEOTIDE SEQUENCE [LARGE SCALE GENOMIC DNA]</scope>
    <source>
        <strain evidence="3 4">ATCC 201684</strain>
    </source>
</reference>
<dbReference type="Gene3D" id="1.10.167.10">
    <property type="entry name" value="Regulator of G-protein Signalling 4, domain 2"/>
    <property type="match status" value="1"/>
</dbReference>
<dbReference type="Proteomes" id="UP000481153">
    <property type="component" value="Unassembled WGS sequence"/>
</dbReference>
<feature type="transmembrane region" description="Helical" evidence="2">
    <location>
        <begin position="262"/>
        <end position="281"/>
    </location>
</feature>
<evidence type="ECO:0000256" key="1">
    <source>
        <dbReference type="SAM" id="MobiDB-lite"/>
    </source>
</evidence>
<keyword evidence="2" id="KW-0472">Membrane</keyword>
<keyword evidence="4" id="KW-1185">Reference proteome</keyword>
<evidence type="ECO:0000313" key="4">
    <source>
        <dbReference type="Proteomes" id="UP000481153"/>
    </source>
</evidence>
<dbReference type="EMBL" id="VJMJ01000111">
    <property type="protein sequence ID" value="KAF0734558.1"/>
    <property type="molecule type" value="Genomic_DNA"/>
</dbReference>
<dbReference type="AlphaFoldDB" id="A0A6G0X3Q8"/>
<feature type="transmembrane region" description="Helical" evidence="2">
    <location>
        <begin position="28"/>
        <end position="52"/>
    </location>
</feature>